<reference evidence="4 9" key="3">
    <citation type="submission" date="2020-05" db="EMBL/GenBank/DDBJ databases">
        <title>MicrobeNet Type strains.</title>
        <authorList>
            <person name="Nicholson A.C."/>
        </authorList>
    </citation>
    <scope>NUCLEOTIDE SEQUENCE [LARGE SCALE GENOMIC DNA]</scope>
    <source>
        <strain evidence="4 9">CCUG 46604</strain>
    </source>
</reference>
<reference evidence="6 8" key="2">
    <citation type="submission" date="2019-02" db="EMBL/GenBank/DDBJ databases">
        <title>Complete Genome Sequence and Methylome Analysis of Brevibacterium luteolum NEB1784.</title>
        <authorList>
            <person name="Fomenkov A."/>
            <person name="Roberts R.J."/>
        </authorList>
    </citation>
    <scope>NUCLEOTIDE SEQUENCE [LARGE SCALE GENOMIC DNA]</scope>
    <source>
        <strain evidence="6 8">NEB1784</strain>
    </source>
</reference>
<keyword evidence="1 5" id="KW-0808">Transferase</keyword>
<dbReference type="EMBL" id="CP035810">
    <property type="protein sequence ID" value="QIN30356.1"/>
    <property type="molecule type" value="Genomic_DNA"/>
</dbReference>
<dbReference type="PANTHER" id="PTHR43072:SF51">
    <property type="entry name" value="ABC SUPERFAMILY TRANSPORT PROTEIN"/>
    <property type="match status" value="1"/>
</dbReference>
<evidence type="ECO:0000313" key="6">
    <source>
        <dbReference type="EMBL" id="QIN30356.1"/>
    </source>
</evidence>
<gene>
    <name evidence="5" type="ORF">CJ198_05620</name>
    <name evidence="6" type="ORF">EW640_14590</name>
    <name evidence="4" type="ORF">HLA91_02060</name>
</gene>
<evidence type="ECO:0000259" key="3">
    <source>
        <dbReference type="PROSITE" id="PS51186"/>
    </source>
</evidence>
<evidence type="ECO:0000313" key="4">
    <source>
        <dbReference type="EMBL" id="NNG78161.1"/>
    </source>
</evidence>
<evidence type="ECO:0000313" key="8">
    <source>
        <dbReference type="Proteomes" id="UP000501518"/>
    </source>
</evidence>
<evidence type="ECO:0000256" key="1">
    <source>
        <dbReference type="ARBA" id="ARBA00022679"/>
    </source>
</evidence>
<sequence>MADTPPIDPDALSISPFDEVDALDLREFLMNAQEQFWGDLELKDHHDPYWFRQFASSGLVAKHKTEIVGYLLGAIPIDGPAYIHLVAARSDFRHQGIGRHLYRAFIDLARSKGVQEVQATTMPDNSGAISFHSSMGFESELMEDYGGPGVARVFFRMPLTSY</sequence>
<evidence type="ECO:0000256" key="2">
    <source>
        <dbReference type="ARBA" id="ARBA00023315"/>
    </source>
</evidence>
<accession>A0A2N6PJD6</accession>
<dbReference type="EMBL" id="PNFZ01000002">
    <property type="protein sequence ID" value="PMB98785.1"/>
    <property type="molecule type" value="Genomic_DNA"/>
</dbReference>
<evidence type="ECO:0000313" key="5">
    <source>
        <dbReference type="EMBL" id="PMB98785.1"/>
    </source>
</evidence>
<dbReference type="AlphaFoldDB" id="A0A2N6PJD6"/>
<dbReference type="OrthoDB" id="8593648at2"/>
<dbReference type="Proteomes" id="UP000501518">
    <property type="component" value="Chromosome"/>
</dbReference>
<feature type="domain" description="N-acetyltransferase" evidence="3">
    <location>
        <begin position="12"/>
        <end position="160"/>
    </location>
</feature>
<proteinExistence type="predicted"/>
<protein>
    <submittedName>
        <fullName evidence="5">GNAT family N-acetyltransferase</fullName>
    </submittedName>
</protein>
<keyword evidence="2" id="KW-0012">Acyltransferase</keyword>
<name>A0A2N6PJD6_9MICO</name>
<keyword evidence="7" id="KW-1185">Reference proteome</keyword>
<dbReference type="PROSITE" id="PS51186">
    <property type="entry name" value="GNAT"/>
    <property type="match status" value="1"/>
</dbReference>
<evidence type="ECO:0000313" key="7">
    <source>
        <dbReference type="Proteomes" id="UP000235703"/>
    </source>
</evidence>
<dbReference type="CDD" id="cd04301">
    <property type="entry name" value="NAT_SF"/>
    <property type="match status" value="1"/>
</dbReference>
<organism evidence="5 7">
    <name type="scientific">Brevibacterium luteolum</name>
    <dbReference type="NCBI Taxonomy" id="199591"/>
    <lineage>
        <taxon>Bacteria</taxon>
        <taxon>Bacillati</taxon>
        <taxon>Actinomycetota</taxon>
        <taxon>Actinomycetes</taxon>
        <taxon>Micrococcales</taxon>
        <taxon>Brevibacteriaceae</taxon>
        <taxon>Brevibacterium</taxon>
    </lineage>
</organism>
<dbReference type="Proteomes" id="UP000235703">
    <property type="component" value="Unassembled WGS sequence"/>
</dbReference>
<reference evidence="5 7" key="1">
    <citation type="submission" date="2017-09" db="EMBL/GenBank/DDBJ databases">
        <title>Bacterial strain isolated from the female urinary microbiota.</title>
        <authorList>
            <person name="Thomas-White K."/>
            <person name="Kumar N."/>
            <person name="Forster S."/>
            <person name="Putonti C."/>
            <person name="Lawley T."/>
            <person name="Wolfe A.J."/>
        </authorList>
    </citation>
    <scope>NUCLEOTIDE SEQUENCE [LARGE SCALE GENOMIC DNA]</scope>
    <source>
        <strain evidence="5 7">UMB0680</strain>
    </source>
</reference>
<dbReference type="RefSeq" id="WP_102161564.1">
    <property type="nucleotide sequence ID" value="NZ_BAAAKH010000002.1"/>
</dbReference>
<dbReference type="EMBL" id="JABEMC010000001">
    <property type="protein sequence ID" value="NNG78161.1"/>
    <property type="molecule type" value="Genomic_DNA"/>
</dbReference>
<dbReference type="PANTHER" id="PTHR43072">
    <property type="entry name" value="N-ACETYLTRANSFERASE"/>
    <property type="match status" value="1"/>
</dbReference>
<dbReference type="GO" id="GO:0016747">
    <property type="term" value="F:acyltransferase activity, transferring groups other than amino-acyl groups"/>
    <property type="evidence" value="ECO:0007669"/>
    <property type="project" value="InterPro"/>
</dbReference>
<dbReference type="Pfam" id="PF00583">
    <property type="entry name" value="Acetyltransf_1"/>
    <property type="match status" value="1"/>
</dbReference>
<dbReference type="KEGG" id="blut:EW640_14590"/>
<dbReference type="InterPro" id="IPR016181">
    <property type="entry name" value="Acyl_CoA_acyltransferase"/>
</dbReference>
<dbReference type="Proteomes" id="UP000549517">
    <property type="component" value="Unassembled WGS sequence"/>
</dbReference>
<dbReference type="SUPFAM" id="SSF55729">
    <property type="entry name" value="Acyl-CoA N-acyltransferases (Nat)"/>
    <property type="match status" value="1"/>
</dbReference>
<dbReference type="Gene3D" id="3.40.630.30">
    <property type="match status" value="1"/>
</dbReference>
<evidence type="ECO:0000313" key="9">
    <source>
        <dbReference type="Proteomes" id="UP000549517"/>
    </source>
</evidence>
<dbReference type="GeneID" id="86844175"/>
<dbReference type="InterPro" id="IPR000182">
    <property type="entry name" value="GNAT_dom"/>
</dbReference>